<dbReference type="OrthoDB" id="9807321at2"/>
<evidence type="ECO:0000313" key="5">
    <source>
        <dbReference type="Proteomes" id="UP000183410"/>
    </source>
</evidence>
<keyword evidence="2" id="KW-0804">Transcription</keyword>
<accession>A0A1I2A9Z1</accession>
<dbReference type="GO" id="GO:0003700">
    <property type="term" value="F:DNA-binding transcription factor activity"/>
    <property type="evidence" value="ECO:0007669"/>
    <property type="project" value="InterPro"/>
</dbReference>
<gene>
    <name evidence="4" type="ORF">SAMN04487969_102381</name>
</gene>
<dbReference type="GO" id="GO:0043565">
    <property type="term" value="F:sequence-specific DNA binding"/>
    <property type="evidence" value="ECO:0007669"/>
    <property type="project" value="InterPro"/>
</dbReference>
<evidence type="ECO:0000313" key="4">
    <source>
        <dbReference type="EMBL" id="SFE40875.1"/>
    </source>
</evidence>
<protein>
    <submittedName>
        <fullName evidence="4">Regulatory helix-turn-helix protein, AraC family</fullName>
    </submittedName>
</protein>
<dbReference type="Gene3D" id="1.10.10.60">
    <property type="entry name" value="Homeodomain-like"/>
    <property type="match status" value="1"/>
</dbReference>
<evidence type="ECO:0000256" key="2">
    <source>
        <dbReference type="ARBA" id="ARBA00023163"/>
    </source>
</evidence>
<keyword evidence="5" id="KW-1185">Reference proteome</keyword>
<dbReference type="Pfam" id="PF00165">
    <property type="entry name" value="HTH_AraC"/>
    <property type="match status" value="1"/>
</dbReference>
<dbReference type="RefSeq" id="WP_082110713.1">
    <property type="nucleotide sequence ID" value="NZ_FONN01000002.1"/>
</dbReference>
<reference evidence="5" key="1">
    <citation type="submission" date="2016-10" db="EMBL/GenBank/DDBJ databases">
        <authorList>
            <person name="Varghese N."/>
            <person name="Submissions S."/>
        </authorList>
    </citation>
    <scope>NUCLEOTIDE SEQUENCE [LARGE SCALE GENOMIC DNA]</scope>
    <source>
        <strain evidence="5">CGMCC 1.10223</strain>
    </source>
</reference>
<evidence type="ECO:0000256" key="1">
    <source>
        <dbReference type="ARBA" id="ARBA00023015"/>
    </source>
</evidence>
<organism evidence="4 5">
    <name type="scientific">Paenibacillus algorifonticola</name>
    <dbReference type="NCBI Taxonomy" id="684063"/>
    <lineage>
        <taxon>Bacteria</taxon>
        <taxon>Bacillati</taxon>
        <taxon>Bacillota</taxon>
        <taxon>Bacilli</taxon>
        <taxon>Bacillales</taxon>
        <taxon>Paenibacillaceae</taxon>
        <taxon>Paenibacillus</taxon>
    </lineage>
</organism>
<name>A0A1I2A9Z1_9BACL</name>
<dbReference type="EMBL" id="FONN01000002">
    <property type="protein sequence ID" value="SFE40875.1"/>
    <property type="molecule type" value="Genomic_DNA"/>
</dbReference>
<dbReference type="SUPFAM" id="SSF46689">
    <property type="entry name" value="Homeodomain-like"/>
    <property type="match status" value="1"/>
</dbReference>
<sequence>MKEVADFVGFRSEFYFSRMFQRLVGVSPTVHMKRGTMKIAVASSLGFHEHLQS</sequence>
<dbReference type="PROSITE" id="PS01124">
    <property type="entry name" value="HTH_ARAC_FAMILY_2"/>
    <property type="match status" value="1"/>
</dbReference>
<dbReference type="AlphaFoldDB" id="A0A1I2A9Z1"/>
<feature type="domain" description="HTH araC/xylS-type" evidence="3">
    <location>
        <begin position="1"/>
        <end position="34"/>
    </location>
</feature>
<dbReference type="InterPro" id="IPR018060">
    <property type="entry name" value="HTH_AraC"/>
</dbReference>
<dbReference type="InterPro" id="IPR009057">
    <property type="entry name" value="Homeodomain-like_sf"/>
</dbReference>
<proteinExistence type="predicted"/>
<dbReference type="Proteomes" id="UP000183410">
    <property type="component" value="Unassembled WGS sequence"/>
</dbReference>
<keyword evidence="1" id="KW-0805">Transcription regulation</keyword>
<evidence type="ECO:0000259" key="3">
    <source>
        <dbReference type="PROSITE" id="PS01124"/>
    </source>
</evidence>